<dbReference type="EC" id="3.4.11.5" evidence="4 11"/>
<evidence type="ECO:0000313" key="15">
    <source>
        <dbReference type="EMBL" id="PZQ18695.1"/>
    </source>
</evidence>
<evidence type="ECO:0000313" key="16">
    <source>
        <dbReference type="Proteomes" id="UP000249046"/>
    </source>
</evidence>
<evidence type="ECO:0000256" key="3">
    <source>
        <dbReference type="ARBA" id="ARBA00010088"/>
    </source>
</evidence>
<comment type="caution">
    <text evidence="15">The sequence shown here is derived from an EMBL/GenBank/DDBJ whole genome shotgun (WGS) entry which is preliminary data.</text>
</comment>
<evidence type="ECO:0000256" key="2">
    <source>
        <dbReference type="ARBA" id="ARBA00004496"/>
    </source>
</evidence>
<dbReference type="SUPFAM" id="SSF53474">
    <property type="entry name" value="alpha/beta-Hydrolases"/>
    <property type="match status" value="1"/>
</dbReference>
<dbReference type="Pfam" id="PF00561">
    <property type="entry name" value="Abhydrolase_1"/>
    <property type="match status" value="1"/>
</dbReference>
<evidence type="ECO:0000259" key="14">
    <source>
        <dbReference type="Pfam" id="PF00561"/>
    </source>
</evidence>
<evidence type="ECO:0000256" key="5">
    <source>
        <dbReference type="ARBA" id="ARBA00021843"/>
    </source>
</evidence>
<organism evidence="15 16">
    <name type="scientific">Rhodanobacter denitrificans</name>
    <dbReference type="NCBI Taxonomy" id="666685"/>
    <lineage>
        <taxon>Bacteria</taxon>
        <taxon>Pseudomonadati</taxon>
        <taxon>Pseudomonadota</taxon>
        <taxon>Gammaproteobacteria</taxon>
        <taxon>Lysobacterales</taxon>
        <taxon>Rhodanobacteraceae</taxon>
        <taxon>Rhodanobacter</taxon>
    </lineage>
</organism>
<dbReference type="Gene3D" id="3.40.50.1820">
    <property type="entry name" value="alpha/beta hydrolase"/>
    <property type="match status" value="1"/>
</dbReference>
<dbReference type="PANTHER" id="PTHR43722">
    <property type="entry name" value="PROLINE IMINOPEPTIDASE"/>
    <property type="match status" value="1"/>
</dbReference>
<dbReference type="InterPro" id="IPR029058">
    <property type="entry name" value="AB_hydrolase_fold"/>
</dbReference>
<dbReference type="AlphaFoldDB" id="A0A2W5KV60"/>
<keyword evidence="6 11" id="KW-0031">Aminopeptidase</keyword>
<evidence type="ECO:0000256" key="9">
    <source>
        <dbReference type="ARBA" id="ARBA00022801"/>
    </source>
</evidence>
<evidence type="ECO:0000256" key="12">
    <source>
        <dbReference type="PIRSR" id="PIRSR006431-1"/>
    </source>
</evidence>
<dbReference type="PRINTS" id="PR00111">
    <property type="entry name" value="ABHYDROLASE"/>
</dbReference>
<dbReference type="InterPro" id="IPR002410">
    <property type="entry name" value="Peptidase_S33"/>
</dbReference>
<feature type="active site" evidence="12">
    <location>
        <position position="270"/>
    </location>
</feature>
<dbReference type="PRINTS" id="PR00793">
    <property type="entry name" value="PROAMNOPTASE"/>
</dbReference>
<dbReference type="GO" id="GO:0005737">
    <property type="term" value="C:cytoplasm"/>
    <property type="evidence" value="ECO:0007669"/>
    <property type="project" value="UniProtKB-SubCell"/>
</dbReference>
<reference evidence="15 16" key="1">
    <citation type="submission" date="2017-08" db="EMBL/GenBank/DDBJ databases">
        <title>Infants hospitalized years apart are colonized by the same room-sourced microbial strains.</title>
        <authorList>
            <person name="Brooks B."/>
            <person name="Olm M.R."/>
            <person name="Firek B.A."/>
            <person name="Baker R."/>
            <person name="Thomas B.C."/>
            <person name="Morowitz M.J."/>
            <person name="Banfield J.F."/>
        </authorList>
    </citation>
    <scope>NUCLEOTIDE SEQUENCE [LARGE SCALE GENOMIC DNA]</scope>
    <source>
        <strain evidence="15">S2_005_003_R2_42</strain>
    </source>
</reference>
<evidence type="ECO:0000256" key="1">
    <source>
        <dbReference type="ARBA" id="ARBA00001585"/>
    </source>
</evidence>
<comment type="catalytic activity">
    <reaction evidence="1 11 13">
        <text>Release of N-terminal proline from a peptide.</text>
        <dbReference type="EC" id="3.4.11.5"/>
    </reaction>
</comment>
<dbReference type="InterPro" id="IPR000073">
    <property type="entry name" value="AB_hydrolase_1"/>
</dbReference>
<comment type="similarity">
    <text evidence="3 11 13">Belongs to the peptidase S33 family.</text>
</comment>
<keyword evidence="7 11" id="KW-0963">Cytoplasm</keyword>
<dbReference type="GO" id="GO:0006508">
    <property type="term" value="P:proteolysis"/>
    <property type="evidence" value="ECO:0007669"/>
    <property type="project" value="UniProtKB-KW"/>
</dbReference>
<dbReference type="InterPro" id="IPR005944">
    <property type="entry name" value="Pro_iminopeptidase"/>
</dbReference>
<dbReference type="PANTHER" id="PTHR43722:SF1">
    <property type="entry name" value="PROLINE IMINOPEPTIDASE"/>
    <property type="match status" value="1"/>
</dbReference>
<evidence type="ECO:0000256" key="7">
    <source>
        <dbReference type="ARBA" id="ARBA00022490"/>
    </source>
</evidence>
<dbReference type="EMBL" id="QFPO01000003">
    <property type="protein sequence ID" value="PZQ18695.1"/>
    <property type="molecule type" value="Genomic_DNA"/>
</dbReference>
<keyword evidence="8 11" id="KW-0645">Protease</keyword>
<proteinExistence type="inferred from homology"/>
<evidence type="ECO:0000256" key="13">
    <source>
        <dbReference type="RuleBase" id="RU003421"/>
    </source>
</evidence>
<sequence length="319" mass="36217">MTERHRTLYPEIEPYGSGFLQVSPLHRMYYEQCGNPHGKPVVFLHGGPGAGCSPKARRFFDPAHYRIVLFDQRGCGRSTPHAELTDNTTWHLVADIERLREHLGVARWQVFGGSWGSTLALAYAQTHPERVSELVLRGIFMLRRWELEWFYQNGCDALYPDAWETYLAAIPEVERGDLMSAYYRRLTGADPEARLAAAKAWSVWEGSTSFLLPDPQHVAGTAVDAFALAFARIECHYFVHGGFFEHEDQLLRNAGRLRGIPAVIVQGRYDVVCPMRSAWDLHRAWPEADLRIVPDAGHSAFEPGITHELIEATDRFRSI</sequence>
<name>A0A2W5KV60_9GAMM</name>
<dbReference type="NCBIfam" id="TIGR01249">
    <property type="entry name" value="pro_imino_pep_1"/>
    <property type="match status" value="1"/>
</dbReference>
<comment type="subcellular location">
    <subcellularLocation>
        <location evidence="2 11">Cytoplasm</location>
    </subcellularLocation>
</comment>
<gene>
    <name evidence="15" type="primary">pip</name>
    <name evidence="15" type="ORF">DI564_05245</name>
</gene>
<feature type="active site" description="Proton donor" evidence="12">
    <location>
        <position position="298"/>
    </location>
</feature>
<evidence type="ECO:0000256" key="10">
    <source>
        <dbReference type="ARBA" id="ARBA00029605"/>
    </source>
</evidence>
<feature type="active site" description="Nucleophile" evidence="12">
    <location>
        <position position="114"/>
    </location>
</feature>
<dbReference type="Proteomes" id="UP000249046">
    <property type="component" value="Unassembled WGS sequence"/>
</dbReference>
<evidence type="ECO:0000256" key="8">
    <source>
        <dbReference type="ARBA" id="ARBA00022670"/>
    </source>
</evidence>
<evidence type="ECO:0000256" key="4">
    <source>
        <dbReference type="ARBA" id="ARBA00012568"/>
    </source>
</evidence>
<dbReference type="PIRSF" id="PIRSF006431">
    <property type="entry name" value="Pept_S33"/>
    <property type="match status" value="1"/>
</dbReference>
<feature type="domain" description="AB hydrolase-1" evidence="14">
    <location>
        <begin position="39"/>
        <end position="302"/>
    </location>
</feature>
<evidence type="ECO:0000256" key="6">
    <source>
        <dbReference type="ARBA" id="ARBA00022438"/>
    </source>
</evidence>
<protein>
    <recommendedName>
        <fullName evidence="5 11">Proline iminopeptidase</fullName>
        <shortName evidence="11">PIP</shortName>
        <ecNumber evidence="4 11">3.4.11.5</ecNumber>
    </recommendedName>
    <alternativeName>
        <fullName evidence="10 11">Prolyl aminopeptidase</fullName>
    </alternativeName>
</protein>
<evidence type="ECO:0000256" key="11">
    <source>
        <dbReference type="PIRNR" id="PIRNR006431"/>
    </source>
</evidence>
<accession>A0A2W5KV60</accession>
<keyword evidence="9 11" id="KW-0378">Hydrolase</keyword>
<dbReference type="GO" id="GO:0004177">
    <property type="term" value="F:aminopeptidase activity"/>
    <property type="evidence" value="ECO:0007669"/>
    <property type="project" value="UniProtKB-UniRule"/>
</dbReference>